<gene>
    <name evidence="8" type="ORF">UU02_C0011G0022</name>
</gene>
<comment type="caution">
    <text evidence="8">The sequence shown here is derived from an EMBL/GenBank/DDBJ whole genome shotgun (WGS) entry which is preliminary data.</text>
</comment>
<evidence type="ECO:0000313" key="9">
    <source>
        <dbReference type="Proteomes" id="UP000034293"/>
    </source>
</evidence>
<keyword evidence="6" id="KW-0472">Membrane</keyword>
<dbReference type="AlphaFoldDB" id="A0A0G0UX03"/>
<dbReference type="SUPFAM" id="SSF57716">
    <property type="entry name" value="Glucocorticoid receptor-like (DNA-binding domain)"/>
    <property type="match status" value="1"/>
</dbReference>
<feature type="transmembrane region" description="Helical" evidence="6">
    <location>
        <begin position="31"/>
        <end position="51"/>
    </location>
</feature>
<dbReference type="InterPro" id="IPR000962">
    <property type="entry name" value="Znf_DskA_TraR"/>
</dbReference>
<feature type="non-terminal residue" evidence="8">
    <location>
        <position position="307"/>
    </location>
</feature>
<feature type="transmembrane region" description="Helical" evidence="6">
    <location>
        <begin position="113"/>
        <end position="132"/>
    </location>
</feature>
<keyword evidence="6" id="KW-1133">Transmembrane helix</keyword>
<evidence type="ECO:0000259" key="7">
    <source>
        <dbReference type="Pfam" id="PF01258"/>
    </source>
</evidence>
<feature type="zinc finger region" description="dksA C4-type" evidence="4">
    <location>
        <begin position="283"/>
        <end position="307"/>
    </location>
</feature>
<evidence type="ECO:0000256" key="3">
    <source>
        <dbReference type="ARBA" id="ARBA00022833"/>
    </source>
</evidence>
<dbReference type="PANTHER" id="PTHR33823">
    <property type="entry name" value="RNA POLYMERASE-BINDING TRANSCRIPTION FACTOR DKSA-RELATED"/>
    <property type="match status" value="1"/>
</dbReference>
<dbReference type="Gene3D" id="1.20.120.910">
    <property type="entry name" value="DksA, coiled-coil domain"/>
    <property type="match status" value="1"/>
</dbReference>
<feature type="transmembrane region" description="Helical" evidence="6">
    <location>
        <begin position="6"/>
        <end position="24"/>
    </location>
</feature>
<keyword evidence="1" id="KW-0479">Metal-binding</keyword>
<feature type="transmembrane region" description="Helical" evidence="6">
    <location>
        <begin position="144"/>
        <end position="164"/>
    </location>
</feature>
<evidence type="ECO:0000256" key="5">
    <source>
        <dbReference type="SAM" id="MobiDB-lite"/>
    </source>
</evidence>
<keyword evidence="2" id="KW-0863">Zinc-finger</keyword>
<dbReference type="PROSITE" id="PS51128">
    <property type="entry name" value="ZF_DKSA_2"/>
    <property type="match status" value="1"/>
</dbReference>
<evidence type="ECO:0000256" key="4">
    <source>
        <dbReference type="PROSITE-ProRule" id="PRU00510"/>
    </source>
</evidence>
<feature type="region of interest" description="Disordered" evidence="5">
    <location>
        <begin position="222"/>
        <end position="247"/>
    </location>
</feature>
<feature type="transmembrane region" description="Helical" evidence="6">
    <location>
        <begin position="82"/>
        <end position="101"/>
    </location>
</feature>
<accession>A0A0G0UX03</accession>
<sequence>MLVNFLIGTVGIIIFLFIFWKRLNEDYSSEIIFQVATAILIGLGLGYSVSLLFLPAWFFWISTLGALAAMLMMIFKFKLRFYETFEALILSGMPLISLMFFKDSMSSSSLNSFLAFVGSLVLIFLSYWLDVNYRNFVWYKSGKIGFAGLTTAILFFLARTVIAINGLTMISFVGKIEAIISGAVVLIGKKKNSAPIFPASVLTPVSNFLTAKLHTLEKRKKEISKEDPFANSSRLDDNASPDAEADEQFGHARTSAISKELTKNIINVRKVLTRIKLGKYGICEECGQMIDTERLIAFPEATLCAKD</sequence>
<evidence type="ECO:0000256" key="1">
    <source>
        <dbReference type="ARBA" id="ARBA00022723"/>
    </source>
</evidence>
<organism evidence="8 9">
    <name type="scientific">Candidatus Woesebacteria bacterium GW2011_GWA1_40_43</name>
    <dbReference type="NCBI Taxonomy" id="1618553"/>
    <lineage>
        <taxon>Bacteria</taxon>
        <taxon>Candidatus Woeseibacteriota</taxon>
    </lineage>
</organism>
<feature type="domain" description="Zinc finger DksA/TraR C4-type" evidence="7">
    <location>
        <begin position="278"/>
        <end position="305"/>
    </location>
</feature>
<feature type="transmembrane region" description="Helical" evidence="6">
    <location>
        <begin position="57"/>
        <end position="75"/>
    </location>
</feature>
<evidence type="ECO:0000313" key="8">
    <source>
        <dbReference type="EMBL" id="KKR64210.1"/>
    </source>
</evidence>
<keyword evidence="3" id="KW-0862">Zinc</keyword>
<evidence type="ECO:0000256" key="2">
    <source>
        <dbReference type="ARBA" id="ARBA00022771"/>
    </source>
</evidence>
<reference evidence="8 9" key="1">
    <citation type="journal article" date="2015" name="Nature">
        <title>rRNA introns, odd ribosomes, and small enigmatic genomes across a large radiation of phyla.</title>
        <authorList>
            <person name="Brown C.T."/>
            <person name="Hug L.A."/>
            <person name="Thomas B.C."/>
            <person name="Sharon I."/>
            <person name="Castelle C.J."/>
            <person name="Singh A."/>
            <person name="Wilkins M.J."/>
            <person name="Williams K.H."/>
            <person name="Banfield J.F."/>
        </authorList>
    </citation>
    <scope>NUCLEOTIDE SEQUENCE [LARGE SCALE GENOMIC DNA]</scope>
</reference>
<proteinExistence type="predicted"/>
<dbReference type="GO" id="GO:0008270">
    <property type="term" value="F:zinc ion binding"/>
    <property type="evidence" value="ECO:0007669"/>
    <property type="project" value="UniProtKB-KW"/>
</dbReference>
<dbReference type="Pfam" id="PF01258">
    <property type="entry name" value="zf-dskA_traR"/>
    <property type="match status" value="1"/>
</dbReference>
<dbReference type="EMBL" id="LBZA01000011">
    <property type="protein sequence ID" value="KKR64210.1"/>
    <property type="molecule type" value="Genomic_DNA"/>
</dbReference>
<dbReference type="PANTHER" id="PTHR33823:SF4">
    <property type="entry name" value="GENERAL STRESS PROTEIN 16O"/>
    <property type="match status" value="1"/>
</dbReference>
<protein>
    <recommendedName>
        <fullName evidence="7">Zinc finger DksA/TraR C4-type domain-containing protein</fullName>
    </recommendedName>
</protein>
<dbReference type="Proteomes" id="UP000034293">
    <property type="component" value="Unassembled WGS sequence"/>
</dbReference>
<keyword evidence="6" id="KW-0812">Transmembrane</keyword>
<evidence type="ECO:0000256" key="6">
    <source>
        <dbReference type="SAM" id="Phobius"/>
    </source>
</evidence>
<name>A0A0G0UX03_9BACT</name>